<accession>A0A9W5KWJ8</accession>
<evidence type="ECO:0000256" key="2">
    <source>
        <dbReference type="ARBA" id="ARBA00022448"/>
    </source>
</evidence>
<dbReference type="RefSeq" id="WP_000239692.1">
    <property type="nucleotide sequence ID" value="NZ_JH791881.1"/>
</dbReference>
<evidence type="ECO:0000256" key="6">
    <source>
        <dbReference type="ARBA" id="ARBA00023136"/>
    </source>
</evidence>
<dbReference type="Pfam" id="PF00528">
    <property type="entry name" value="BPD_transp_1"/>
    <property type="match status" value="1"/>
</dbReference>
<name>A0A9W5KWJ8_BACCE</name>
<evidence type="ECO:0000256" key="1">
    <source>
        <dbReference type="ARBA" id="ARBA00004651"/>
    </source>
</evidence>
<dbReference type="Proteomes" id="UP000006967">
    <property type="component" value="Unassembled WGS sequence"/>
</dbReference>
<evidence type="ECO:0000256" key="7">
    <source>
        <dbReference type="RuleBase" id="RU363032"/>
    </source>
</evidence>
<dbReference type="Gene3D" id="1.10.3720.10">
    <property type="entry name" value="MetI-like"/>
    <property type="match status" value="1"/>
</dbReference>
<feature type="transmembrane region" description="Helical" evidence="7">
    <location>
        <begin position="12"/>
        <end position="33"/>
    </location>
</feature>
<dbReference type="EMBL" id="AHFG01000032">
    <property type="protein sequence ID" value="EJR71235.1"/>
    <property type="molecule type" value="Genomic_DNA"/>
</dbReference>
<dbReference type="PROSITE" id="PS50928">
    <property type="entry name" value="ABC_TM1"/>
    <property type="match status" value="1"/>
</dbReference>
<evidence type="ECO:0000259" key="8">
    <source>
        <dbReference type="PROSITE" id="PS50928"/>
    </source>
</evidence>
<keyword evidence="4 7" id="KW-0812">Transmembrane</keyword>
<comment type="caution">
    <text evidence="9">The sequence shown here is derived from an EMBL/GenBank/DDBJ whole genome shotgun (WGS) entry which is preliminary data.</text>
</comment>
<dbReference type="CDD" id="cd06261">
    <property type="entry name" value="TM_PBP2"/>
    <property type="match status" value="1"/>
</dbReference>
<evidence type="ECO:0000313" key="9">
    <source>
        <dbReference type="EMBL" id="EJR71235.1"/>
    </source>
</evidence>
<evidence type="ECO:0000313" key="10">
    <source>
        <dbReference type="Proteomes" id="UP000006967"/>
    </source>
</evidence>
<gene>
    <name evidence="9" type="ORF">IK5_03142</name>
</gene>
<feature type="transmembrane region" description="Helical" evidence="7">
    <location>
        <begin position="212"/>
        <end position="238"/>
    </location>
</feature>
<dbReference type="SUPFAM" id="SSF161098">
    <property type="entry name" value="MetI-like"/>
    <property type="match status" value="1"/>
</dbReference>
<dbReference type="GO" id="GO:0005886">
    <property type="term" value="C:plasma membrane"/>
    <property type="evidence" value="ECO:0007669"/>
    <property type="project" value="UniProtKB-SubCell"/>
</dbReference>
<evidence type="ECO:0000256" key="5">
    <source>
        <dbReference type="ARBA" id="ARBA00022989"/>
    </source>
</evidence>
<organism evidence="9 10">
    <name type="scientific">Bacillus cereus VD154</name>
    <dbReference type="NCBI Taxonomy" id="1053238"/>
    <lineage>
        <taxon>Bacteria</taxon>
        <taxon>Bacillati</taxon>
        <taxon>Bacillota</taxon>
        <taxon>Bacilli</taxon>
        <taxon>Bacillales</taxon>
        <taxon>Bacillaceae</taxon>
        <taxon>Bacillus</taxon>
        <taxon>Bacillus cereus group</taxon>
    </lineage>
</organism>
<evidence type="ECO:0000256" key="3">
    <source>
        <dbReference type="ARBA" id="ARBA00022475"/>
    </source>
</evidence>
<dbReference type="InterPro" id="IPR035906">
    <property type="entry name" value="MetI-like_sf"/>
</dbReference>
<dbReference type="PANTHER" id="PTHR30465:SF44">
    <property type="entry name" value="ABC-TYPE DIPEPTIDE_OLIGOPEPTIDE TRANSPORT SYSTEM, PERMEASE COMPONENT"/>
    <property type="match status" value="1"/>
</dbReference>
<feature type="transmembrane region" description="Helical" evidence="7">
    <location>
        <begin position="258"/>
        <end position="280"/>
    </location>
</feature>
<feature type="transmembrane region" description="Helical" evidence="7">
    <location>
        <begin position="80"/>
        <end position="102"/>
    </location>
</feature>
<keyword evidence="3" id="KW-1003">Cell membrane</keyword>
<keyword evidence="2 7" id="KW-0813">Transport</keyword>
<reference evidence="9 10" key="1">
    <citation type="submission" date="2012-04" db="EMBL/GenBank/DDBJ databases">
        <title>The Genome Sequence of Bacillus cereus VD154.</title>
        <authorList>
            <consortium name="The Broad Institute Genome Sequencing Platform"/>
            <consortium name="The Broad Institute Genome Sequencing Center for Infectious Disease"/>
            <person name="Feldgarden M."/>
            <person name="Van der Auwera G.A."/>
            <person name="Mahillon J."/>
            <person name="Duprez V."/>
            <person name="Timmery S."/>
            <person name="Mattelet C."/>
            <person name="Dierick K."/>
            <person name="Sun M."/>
            <person name="Yu Z."/>
            <person name="Zhu L."/>
            <person name="Hu X."/>
            <person name="Shank E.B."/>
            <person name="Swiecicka I."/>
            <person name="Hansen B.M."/>
            <person name="Andrup L."/>
            <person name="Young S.K."/>
            <person name="Zeng Q."/>
            <person name="Gargeya S."/>
            <person name="Fitzgerald M."/>
            <person name="Haas B."/>
            <person name="Abouelleil A."/>
            <person name="Alvarado L."/>
            <person name="Arachchi H.M."/>
            <person name="Berlin A."/>
            <person name="Chapman S.B."/>
            <person name="Goldberg J."/>
            <person name="Griggs A."/>
            <person name="Gujja S."/>
            <person name="Hansen M."/>
            <person name="Howarth C."/>
            <person name="Imamovic A."/>
            <person name="Larimer J."/>
            <person name="McCowen C."/>
            <person name="Montmayeur A."/>
            <person name="Murphy C."/>
            <person name="Neiman D."/>
            <person name="Pearson M."/>
            <person name="Priest M."/>
            <person name="Roberts A."/>
            <person name="Saif S."/>
            <person name="Shea T."/>
            <person name="Sisk P."/>
            <person name="Sykes S."/>
            <person name="Wortman J."/>
            <person name="Nusbaum C."/>
            <person name="Birren B."/>
        </authorList>
    </citation>
    <scope>NUCLEOTIDE SEQUENCE [LARGE SCALE GENOMIC DNA]</scope>
    <source>
        <strain evidence="9 10">VD154</strain>
    </source>
</reference>
<proteinExistence type="inferred from homology"/>
<dbReference type="PANTHER" id="PTHR30465">
    <property type="entry name" value="INNER MEMBRANE ABC TRANSPORTER"/>
    <property type="match status" value="1"/>
</dbReference>
<comment type="subcellular location">
    <subcellularLocation>
        <location evidence="1 7">Cell membrane</location>
        <topology evidence="1 7">Multi-pass membrane protein</topology>
    </subcellularLocation>
</comment>
<comment type="similarity">
    <text evidence="7">Belongs to the binding-protein-dependent transport system permease family.</text>
</comment>
<keyword evidence="5 7" id="KW-1133">Transmembrane helix</keyword>
<evidence type="ECO:0000256" key="4">
    <source>
        <dbReference type="ARBA" id="ARBA00022692"/>
    </source>
</evidence>
<sequence length="288" mass="33481">MVKKVFLNGMEVTIQFLISILGIIMLGALPKLFYGFKLDVSKYIQSLKEVFVNLMDISNLQYVKGKFLFPQLFVHYKETIIIFLAAFFISLFVAFCIVYVIMSSSPRIQHRIKSFLIFLESIPDILLILVSQILVIWFFKQTGFLPFQIASIGGESIRGLPILCLSIPTTIMFVKMVVLRFENELEKDYVLFAKSKGLGRFHILNRHILRNVLLSTLFFAKTNIFFMLSNLYIIEWIFNTGGIFMFLKSYQGIRVEVFIVSVLLIYIPIFILFKLFHYLIPAAMKERL</sequence>
<dbReference type="GO" id="GO:0055085">
    <property type="term" value="P:transmembrane transport"/>
    <property type="evidence" value="ECO:0007669"/>
    <property type="project" value="InterPro"/>
</dbReference>
<feature type="transmembrane region" description="Helical" evidence="7">
    <location>
        <begin position="159"/>
        <end position="178"/>
    </location>
</feature>
<feature type="domain" description="ABC transmembrane type-1" evidence="8">
    <location>
        <begin position="76"/>
        <end position="276"/>
    </location>
</feature>
<dbReference type="AlphaFoldDB" id="A0A9W5KWJ8"/>
<keyword evidence="6 7" id="KW-0472">Membrane</keyword>
<feature type="transmembrane region" description="Helical" evidence="7">
    <location>
        <begin position="114"/>
        <end position="139"/>
    </location>
</feature>
<dbReference type="InterPro" id="IPR000515">
    <property type="entry name" value="MetI-like"/>
</dbReference>
<protein>
    <recommendedName>
        <fullName evidence="8">ABC transmembrane type-1 domain-containing protein</fullName>
    </recommendedName>
</protein>